<dbReference type="PANTHER" id="PTHR36174">
    <property type="entry name" value="LIPID II:GLYCINE GLYCYLTRANSFERASE"/>
    <property type="match status" value="1"/>
</dbReference>
<dbReference type="Proteomes" id="UP000011626">
    <property type="component" value="Unassembled WGS sequence"/>
</dbReference>
<protein>
    <recommendedName>
        <fullName evidence="1">BioF2-like acetyltransferase domain-containing protein</fullName>
    </recommendedName>
</protein>
<dbReference type="InterPro" id="IPR050644">
    <property type="entry name" value="PG_Glycine_Bridge_Synth"/>
</dbReference>
<proteinExistence type="predicted"/>
<reference evidence="2 3" key="1">
    <citation type="journal article" date="2014" name="PLoS Genet.">
        <title>Phylogenetically driven sequencing of extremely halophilic archaea reveals strategies for static and dynamic osmo-response.</title>
        <authorList>
            <person name="Becker E.A."/>
            <person name="Seitzer P.M."/>
            <person name="Tritt A."/>
            <person name="Larsen D."/>
            <person name="Krusor M."/>
            <person name="Yao A.I."/>
            <person name="Wu D."/>
            <person name="Madern D."/>
            <person name="Eisen J.A."/>
            <person name="Darling A.E."/>
            <person name="Facciotti M.T."/>
        </authorList>
    </citation>
    <scope>NUCLEOTIDE SEQUENCE [LARGE SCALE GENOMIC DNA]</scope>
    <source>
        <strain evidence="2 3">2-9-1</strain>
    </source>
</reference>
<dbReference type="eggNOG" id="arCOG03319">
    <property type="taxonomic scope" value="Archaea"/>
</dbReference>
<name>M0CLR2_9EURY</name>
<dbReference type="RefSeq" id="WP_006884319.1">
    <property type="nucleotide sequence ID" value="NZ_AOIU01000031.1"/>
</dbReference>
<evidence type="ECO:0000259" key="1">
    <source>
        <dbReference type="Pfam" id="PF13480"/>
    </source>
</evidence>
<dbReference type="Gene3D" id="3.40.630.30">
    <property type="match status" value="1"/>
</dbReference>
<dbReference type="SUPFAM" id="SSF55729">
    <property type="entry name" value="Acyl-CoA N-acyltransferases (Nat)"/>
    <property type="match status" value="1"/>
</dbReference>
<dbReference type="AlphaFoldDB" id="M0CLR2"/>
<dbReference type="Pfam" id="PF13480">
    <property type="entry name" value="Acetyltransf_6"/>
    <property type="match status" value="1"/>
</dbReference>
<organism evidence="2 3">
    <name type="scientific">Halosimplex carlsbadense 2-9-1</name>
    <dbReference type="NCBI Taxonomy" id="797114"/>
    <lineage>
        <taxon>Archaea</taxon>
        <taxon>Methanobacteriati</taxon>
        <taxon>Methanobacteriota</taxon>
        <taxon>Stenosarchaea group</taxon>
        <taxon>Halobacteria</taxon>
        <taxon>Halobacteriales</taxon>
        <taxon>Haloarculaceae</taxon>
        <taxon>Halosimplex</taxon>
    </lineage>
</organism>
<keyword evidence="3" id="KW-1185">Reference proteome</keyword>
<dbReference type="InterPro" id="IPR016181">
    <property type="entry name" value="Acyl_CoA_acyltransferase"/>
</dbReference>
<gene>
    <name evidence="2" type="ORF">C475_13237</name>
</gene>
<dbReference type="PANTHER" id="PTHR36174:SF1">
    <property type="entry name" value="LIPID II:GLYCINE GLYCYLTRANSFERASE"/>
    <property type="match status" value="1"/>
</dbReference>
<comment type="caution">
    <text evidence="2">The sequence shown here is derived from an EMBL/GenBank/DDBJ whole genome shotgun (WGS) entry which is preliminary data.</text>
</comment>
<evidence type="ECO:0000313" key="2">
    <source>
        <dbReference type="EMBL" id="ELZ24215.1"/>
    </source>
</evidence>
<dbReference type="STRING" id="797114.C475_13237"/>
<evidence type="ECO:0000313" key="3">
    <source>
        <dbReference type="Proteomes" id="UP000011626"/>
    </source>
</evidence>
<dbReference type="OrthoDB" id="135106at2157"/>
<dbReference type="EMBL" id="AOIU01000031">
    <property type="protein sequence ID" value="ELZ24215.1"/>
    <property type="molecule type" value="Genomic_DNA"/>
</dbReference>
<sequence length="351" mass="38685">MSDLTVTVHDTVADLKPNEWNAVVSQQSRTGCLFERHEWLAAYEAASDATPRYLQVRRDGTLVGAHPAFERSLSMPGLRFLGPARPGTNGAMIATAEDDVLDALLDGVADLTSGRTVGHLLKPGNGASLRYAQRLRERGYVPTVRDCQFRIGLDRPWEDVVGDFSGKKRRNLRKAEEAGVEGTTAHVTADAVDAFADRHDEHMCRIGGAGVSRAFLQALRAHLGDRVVLFQSTLDDAVAGEIFAVCDRERSTLHLLFPAYDPGRFDQYATEAVYRTALRWGIDNGYRNCDLGETTPHFADGTYAFKSELGAEPVPTLRWERIDSLVGRAVYRFGGSRLPDLPARTRNALGR</sequence>
<accession>M0CLR2</accession>
<feature type="domain" description="BioF2-like acetyltransferase" evidence="1">
    <location>
        <begin position="168"/>
        <end position="306"/>
    </location>
</feature>
<dbReference type="InterPro" id="IPR038740">
    <property type="entry name" value="BioF2-like_GNAT_dom"/>
</dbReference>